<feature type="DNA-binding region" description="H-T-H motif" evidence="2">
    <location>
        <begin position="31"/>
        <end position="50"/>
    </location>
</feature>
<evidence type="ECO:0000313" key="5">
    <source>
        <dbReference type="EMBL" id="QEX37675.1"/>
    </source>
</evidence>
<organism evidence="6 8">
    <name type="scientific">Staphylococcus lugdunensis</name>
    <dbReference type="NCBI Taxonomy" id="28035"/>
    <lineage>
        <taxon>Bacteria</taxon>
        <taxon>Bacillati</taxon>
        <taxon>Bacillota</taxon>
        <taxon>Bacilli</taxon>
        <taxon>Bacillales</taxon>
        <taxon>Staphylococcaceae</taxon>
        <taxon>Staphylococcus</taxon>
    </lineage>
</organism>
<dbReference type="PANTHER" id="PTHR43479">
    <property type="entry name" value="ACREF/ENVCD OPERON REPRESSOR-RELATED"/>
    <property type="match status" value="1"/>
</dbReference>
<evidence type="ECO:0000313" key="8">
    <source>
        <dbReference type="Proteomes" id="UP000293637"/>
    </source>
</evidence>
<dbReference type="PANTHER" id="PTHR43479:SF7">
    <property type="entry name" value="TETR-FAMILY TRANSCRIPTIONAL REGULATOR"/>
    <property type="match status" value="1"/>
</dbReference>
<dbReference type="InterPro" id="IPR039532">
    <property type="entry name" value="TetR_C_Firmicutes"/>
</dbReference>
<reference evidence="6 8" key="2">
    <citation type="journal article" date="2019" name="Sci. Transl. Med.">
        <title>Quorum sensing between bacterial species on the skin protects against epidermal injury in atopic dermatitis.</title>
        <authorList>
            <person name="Williams M.R."/>
        </authorList>
    </citation>
    <scope>NUCLEOTIDE SEQUENCE [LARGE SCALE GENOMIC DNA]</scope>
    <source>
        <strain evidence="6 8">E7</strain>
    </source>
</reference>
<dbReference type="Gene3D" id="1.10.357.10">
    <property type="entry name" value="Tetracycline Repressor, domain 2"/>
    <property type="match status" value="1"/>
</dbReference>
<dbReference type="Proteomes" id="UP000070063">
    <property type="component" value="Unassembled WGS sequence"/>
</dbReference>
<dbReference type="Pfam" id="PF00440">
    <property type="entry name" value="TetR_N"/>
    <property type="match status" value="1"/>
</dbReference>
<keyword evidence="1 2" id="KW-0238">DNA-binding</keyword>
<dbReference type="Pfam" id="PF14278">
    <property type="entry name" value="TetR_C_8"/>
    <property type="match status" value="1"/>
</dbReference>
<gene>
    <name evidence="6" type="ORF">EQ812_02110</name>
    <name evidence="5" type="ORF">FO454_01595</name>
    <name evidence="4" type="ORF">HMPREF3225_01184</name>
</gene>
<dbReference type="STRING" id="28035.B6N84_01860"/>
<dbReference type="EMBL" id="SCHB01000001">
    <property type="protein sequence ID" value="TBW73621.1"/>
    <property type="molecule type" value="Genomic_DNA"/>
</dbReference>
<feature type="domain" description="HTH tetR-type" evidence="3">
    <location>
        <begin position="8"/>
        <end position="68"/>
    </location>
</feature>
<sequence length="207" mass="24603">MAYNRKIEQTQRLLKEALIKLLGQQNFEEITVNDIVSEAYVTRSTFYRYYDDKYELLSEIEDQILQFIRNEREVEFLMDDKTEIFDTDNIIKLFNALDRYSEVLRVLLTNVGVLSFKMKIRKIVSQRLDFLNKMFQSSNVRLELGKEYLIAIIIQTFEYWAQYKDKVSEEEIAQMITAVYHQGLINALNINVKELKSAQIKIKKSEN</sequence>
<evidence type="ECO:0000313" key="6">
    <source>
        <dbReference type="EMBL" id="TBW73621.1"/>
    </source>
</evidence>
<evidence type="ECO:0000313" key="9">
    <source>
        <dbReference type="Proteomes" id="UP000325462"/>
    </source>
</evidence>
<dbReference type="eggNOG" id="COG1309">
    <property type="taxonomic scope" value="Bacteria"/>
</dbReference>
<accession>A0A133Q6I4</accession>
<dbReference type="InterPro" id="IPR001647">
    <property type="entry name" value="HTH_TetR"/>
</dbReference>
<dbReference type="GO" id="GO:0003677">
    <property type="term" value="F:DNA binding"/>
    <property type="evidence" value="ECO:0007669"/>
    <property type="project" value="UniProtKB-UniRule"/>
</dbReference>
<dbReference type="OMA" id="IHEEMAS"/>
<evidence type="ECO:0000313" key="4">
    <source>
        <dbReference type="EMBL" id="KXA38485.1"/>
    </source>
</evidence>
<reference evidence="5 9" key="3">
    <citation type="submission" date="2019-07" db="EMBL/GenBank/DDBJ databases">
        <title>Comparative genome analysis of staphylococcus lugdunensis shows clonal complex-dependent diversity of the putative virulence factor, ess/type vii locus.</title>
        <authorList>
            <person name="Lebeurre J."/>
            <person name="Dahyot S."/>
            <person name="Diene S."/>
            <person name="Paulay A."/>
            <person name="Aubourg M."/>
            <person name="Argemi X."/>
            <person name="Giard J.-C."/>
            <person name="Tournier I."/>
            <person name="Francois P."/>
            <person name="Pestel-Caron M."/>
        </authorList>
    </citation>
    <scope>NUCLEOTIDE SEQUENCE [LARGE SCALE GENOMIC DNA]</scope>
    <source>
        <strain evidence="5 9">SL13</strain>
    </source>
</reference>
<name>A0A133Q6I4_STALU</name>
<dbReference type="EMBL" id="LRQI01000047">
    <property type="protein sequence ID" value="KXA38485.1"/>
    <property type="molecule type" value="Genomic_DNA"/>
</dbReference>
<dbReference type="PROSITE" id="PS50977">
    <property type="entry name" value="HTH_TETR_2"/>
    <property type="match status" value="1"/>
</dbReference>
<proteinExistence type="predicted"/>
<keyword evidence="9" id="KW-1185">Reference proteome</keyword>
<dbReference type="EMBL" id="CP041722">
    <property type="protein sequence ID" value="QEX37675.1"/>
    <property type="molecule type" value="Genomic_DNA"/>
</dbReference>
<dbReference type="InterPro" id="IPR009057">
    <property type="entry name" value="Homeodomain-like_sf"/>
</dbReference>
<dbReference type="GeneID" id="58091134"/>
<reference evidence="4 7" key="1">
    <citation type="submission" date="2016-01" db="EMBL/GenBank/DDBJ databases">
        <authorList>
            <person name="Mitreva M."/>
            <person name="Pepin K.H."/>
            <person name="Mihindukulasuriya K.A."/>
            <person name="Fulton R."/>
            <person name="Fronick C."/>
            <person name="O'Laughlin M."/>
            <person name="Miner T."/>
            <person name="Herter B."/>
            <person name="Rosa B.A."/>
            <person name="Cordes M."/>
            <person name="Tomlinson C."/>
            <person name="Wollam A."/>
            <person name="Palsikar V.B."/>
            <person name="Mardis E.R."/>
            <person name="Wilson R.K."/>
        </authorList>
    </citation>
    <scope>NUCLEOTIDE SEQUENCE [LARGE SCALE GENOMIC DNA]</scope>
    <source>
        <strain evidence="4 7">MJR7738</strain>
    </source>
</reference>
<dbReference type="RefSeq" id="WP_002460516.1">
    <property type="nucleotide sequence ID" value="NZ_AP021848.1"/>
</dbReference>
<dbReference type="Proteomes" id="UP000293637">
    <property type="component" value="Unassembled WGS sequence"/>
</dbReference>
<evidence type="ECO:0000256" key="1">
    <source>
        <dbReference type="ARBA" id="ARBA00023125"/>
    </source>
</evidence>
<evidence type="ECO:0000256" key="2">
    <source>
        <dbReference type="PROSITE-ProRule" id="PRU00335"/>
    </source>
</evidence>
<evidence type="ECO:0000313" key="7">
    <source>
        <dbReference type="Proteomes" id="UP000070063"/>
    </source>
</evidence>
<dbReference type="SUPFAM" id="SSF46689">
    <property type="entry name" value="Homeodomain-like"/>
    <property type="match status" value="1"/>
</dbReference>
<evidence type="ECO:0000259" key="3">
    <source>
        <dbReference type="PROSITE" id="PS50977"/>
    </source>
</evidence>
<dbReference type="InterPro" id="IPR050624">
    <property type="entry name" value="HTH-type_Tx_Regulator"/>
</dbReference>
<protein>
    <submittedName>
        <fullName evidence="6">TetR/AcrR family transcriptional regulator</fullName>
    </submittedName>
    <submittedName>
        <fullName evidence="4">Transcriptional regulator, TetR family</fullName>
    </submittedName>
</protein>
<dbReference type="AlphaFoldDB" id="A0A133Q6I4"/>
<dbReference type="Proteomes" id="UP000325462">
    <property type="component" value="Chromosome"/>
</dbReference>